<dbReference type="EMBL" id="CAJOAY010000010">
    <property type="protein sequence ID" value="CAF3483869.1"/>
    <property type="molecule type" value="Genomic_DNA"/>
</dbReference>
<evidence type="ECO:0000313" key="3">
    <source>
        <dbReference type="EMBL" id="CAF0754944.1"/>
    </source>
</evidence>
<feature type="chain" id="PRO_5036414452" description="Snake toxin/toxin-like domain-containing protein" evidence="2">
    <location>
        <begin position="21"/>
        <end position="122"/>
    </location>
</feature>
<evidence type="ECO:0000313" key="6">
    <source>
        <dbReference type="Proteomes" id="UP000663881"/>
    </source>
</evidence>
<feature type="transmembrane region" description="Helical" evidence="1">
    <location>
        <begin position="101"/>
        <end position="121"/>
    </location>
</feature>
<evidence type="ECO:0000256" key="1">
    <source>
        <dbReference type="SAM" id="Phobius"/>
    </source>
</evidence>
<dbReference type="OrthoDB" id="10048927at2759"/>
<evidence type="ECO:0000313" key="5">
    <source>
        <dbReference type="EMBL" id="CAF3936897.1"/>
    </source>
</evidence>
<evidence type="ECO:0000256" key="2">
    <source>
        <dbReference type="SAM" id="SignalP"/>
    </source>
</evidence>
<dbReference type="Proteomes" id="UP000663891">
    <property type="component" value="Unassembled WGS sequence"/>
</dbReference>
<dbReference type="EMBL" id="CAJNON010000007">
    <property type="protein sequence ID" value="CAF0754944.1"/>
    <property type="molecule type" value="Genomic_DNA"/>
</dbReference>
<proteinExistence type="predicted"/>
<dbReference type="Proteomes" id="UP000663881">
    <property type="component" value="Unassembled WGS sequence"/>
</dbReference>
<keyword evidence="1" id="KW-0812">Transmembrane</keyword>
<evidence type="ECO:0008006" key="7">
    <source>
        <dbReference type="Google" id="ProtNLM"/>
    </source>
</evidence>
<dbReference type="PROSITE" id="PS51257">
    <property type="entry name" value="PROKAR_LIPOPROTEIN"/>
    <property type="match status" value="1"/>
</dbReference>
<keyword evidence="2" id="KW-0732">Signal</keyword>
<dbReference type="Proteomes" id="UP000663868">
    <property type="component" value="Unassembled WGS sequence"/>
</dbReference>
<dbReference type="EMBL" id="CAJOBB010002090">
    <property type="protein sequence ID" value="CAF3936897.1"/>
    <property type="molecule type" value="Genomic_DNA"/>
</dbReference>
<dbReference type="AlphaFoldDB" id="A0A818G3U6"/>
<accession>A0A818G3U6</accession>
<organism evidence="4 6">
    <name type="scientific">Adineta steineri</name>
    <dbReference type="NCBI Taxonomy" id="433720"/>
    <lineage>
        <taxon>Eukaryota</taxon>
        <taxon>Metazoa</taxon>
        <taxon>Spiralia</taxon>
        <taxon>Gnathifera</taxon>
        <taxon>Rotifera</taxon>
        <taxon>Eurotatoria</taxon>
        <taxon>Bdelloidea</taxon>
        <taxon>Adinetida</taxon>
        <taxon>Adinetidae</taxon>
        <taxon>Adineta</taxon>
    </lineage>
</organism>
<feature type="signal peptide" evidence="2">
    <location>
        <begin position="1"/>
        <end position="20"/>
    </location>
</feature>
<protein>
    <recommendedName>
        <fullName evidence="7">Snake toxin/toxin-like domain-containing protein</fullName>
    </recommendedName>
</protein>
<gene>
    <name evidence="5" type="ORF">KXQ929_LOCUS24795</name>
    <name evidence="4" type="ORF">OKA104_LOCUS480</name>
    <name evidence="3" type="ORF">VCS650_LOCUS1469</name>
</gene>
<keyword evidence="1" id="KW-0472">Membrane</keyword>
<sequence>MKQAAISTFLVLILLPMVASLACYTCTWVYGNACNDPFNSTGSYITNTTGCTTSCMKSGILGTITRSCAADCTAISWSSSGSGVSCCSDKDYCNGAWRSHGYSFTLAGLMATFLVILKIAYI</sequence>
<comment type="caution">
    <text evidence="4">The sequence shown here is derived from an EMBL/GenBank/DDBJ whole genome shotgun (WGS) entry which is preliminary data.</text>
</comment>
<evidence type="ECO:0000313" key="4">
    <source>
        <dbReference type="EMBL" id="CAF3483869.1"/>
    </source>
</evidence>
<keyword evidence="1" id="KW-1133">Transmembrane helix</keyword>
<name>A0A818G3U6_9BILA</name>
<reference evidence="4" key="1">
    <citation type="submission" date="2021-02" db="EMBL/GenBank/DDBJ databases">
        <authorList>
            <person name="Nowell W R."/>
        </authorList>
    </citation>
    <scope>NUCLEOTIDE SEQUENCE</scope>
</reference>